<dbReference type="InterPro" id="IPR012337">
    <property type="entry name" value="RNaseH-like_sf"/>
</dbReference>
<dbReference type="Proteomes" id="UP000032541">
    <property type="component" value="Unassembled WGS sequence"/>
</dbReference>
<dbReference type="SUPFAM" id="SSF53098">
    <property type="entry name" value="Ribonuclease H-like"/>
    <property type="match status" value="1"/>
</dbReference>
<evidence type="ECO:0000313" key="1">
    <source>
        <dbReference type="EMBL" id="KJJ86399.1"/>
    </source>
</evidence>
<gene>
    <name evidence="1" type="ORF">M573_126003</name>
</gene>
<dbReference type="Gene3D" id="3.30.420.10">
    <property type="entry name" value="Ribonuclease H-like superfamily/Ribonuclease H"/>
    <property type="match status" value="1"/>
</dbReference>
<reference evidence="1 2" key="1">
    <citation type="journal article" date="2015" name="BMC Genomics">
        <title>Comparative genome analysis of Prevotella intermedia strain isolated from infected root canal reveals features related to pathogenicity and adaptation.</title>
        <authorList>
            <person name="Ruan Y."/>
            <person name="Shen L."/>
            <person name="Zou Y."/>
            <person name="Qi Z."/>
            <person name="Yin J."/>
            <person name="Jiang J."/>
            <person name="Guo L."/>
            <person name="He L."/>
            <person name="Chen Z."/>
            <person name="Tang Z."/>
            <person name="Qin S."/>
        </authorList>
    </citation>
    <scope>NUCLEOTIDE SEQUENCE [LARGE SCALE GENOMIC DNA]</scope>
    <source>
        <strain evidence="1 2">ZT</strain>
    </source>
</reference>
<dbReference type="RefSeq" id="WP_045168069.1">
    <property type="nucleotide sequence ID" value="NZ_ATMK01000026.1"/>
</dbReference>
<dbReference type="AlphaFoldDB" id="A0AAP0YLE6"/>
<dbReference type="EMBL" id="ATMK01000026">
    <property type="protein sequence ID" value="KJJ86399.1"/>
    <property type="molecule type" value="Genomic_DNA"/>
</dbReference>
<keyword evidence="1" id="KW-0808">Transferase</keyword>
<name>A0AAP0YLE6_PREIN</name>
<protein>
    <submittedName>
        <fullName evidence="1">Kinase</fullName>
    </submittedName>
</protein>
<dbReference type="GO" id="GO:0016301">
    <property type="term" value="F:kinase activity"/>
    <property type="evidence" value="ECO:0007669"/>
    <property type="project" value="UniProtKB-KW"/>
</dbReference>
<keyword evidence="1" id="KW-0418">Kinase</keyword>
<dbReference type="GO" id="GO:0003676">
    <property type="term" value="F:nucleic acid binding"/>
    <property type="evidence" value="ECO:0007669"/>
    <property type="project" value="InterPro"/>
</dbReference>
<sequence length="698" mass="81938">MEYYNKMLCVTREELIGGSDPVMKEGTFNSNLYRKRIVPVYGGGGEENFTLYSFNSMPKKYRERFMEKYGNPEELLREREMRKAVKYDECARAFYEEYQYLKNDEYTTLNEELIAEYTTNASVLGELLRMKAERKAMMASLNARATDVWEMVLQNSEELRERYHHTLPASLSRLKARLCAFQKEGYESVISKKLGNINTIKITAEGRDMLVALKRSHTPRYTDEQLFAKYNEMALFKGWKQLKSVRSLQAWLYSPKVQQLWYDAVHGEQAARQRFGRKQSTILPTRRDSLWYGDGTKLNLYYRNGKEIKTINVYEVVDAYSEVLLGFHISESENFEAQYCAFRMAVQRSGHKPYEIVHDNQGGHNKLNRQGKQPTSGNDKAQGFLNRLCHIHRPTMPYNGESKTIENIFSRFQQQVLARYFNFTGQNVTAKKLTSRPNMEMVAANRDQIPTLLELCELYAQCREEWNEMKHPKHDSSRIDLYEGSTNEDTPVVGKYEMQDMFWIMGEKPVTFTDSGIKMTIDKKPYHWEVFTTDENGETIPDREWRRLHTWERFYVQYDPQDMTTVNLYSIDRAKKLHFCTVAKPYMQIHRAMQEQSAEEKARIHADIERGKQDRIERVAAGRNIAQRHGTDPEQNGLNYPKLKGLTAEQQQQVYDRIDRLENESHAEMVELGQHTKKISNIGWEEVLYDERKTADKL</sequence>
<proteinExistence type="predicted"/>
<accession>A0AAP0YLE6</accession>
<evidence type="ECO:0000313" key="2">
    <source>
        <dbReference type="Proteomes" id="UP000032541"/>
    </source>
</evidence>
<comment type="caution">
    <text evidence="1">The sequence shown here is derived from an EMBL/GenBank/DDBJ whole genome shotgun (WGS) entry which is preliminary data.</text>
</comment>
<dbReference type="InterPro" id="IPR036397">
    <property type="entry name" value="RNaseH_sf"/>
</dbReference>
<organism evidence="1 2">
    <name type="scientific">Prevotella intermedia ZT</name>
    <dbReference type="NCBI Taxonomy" id="1347790"/>
    <lineage>
        <taxon>Bacteria</taxon>
        <taxon>Pseudomonadati</taxon>
        <taxon>Bacteroidota</taxon>
        <taxon>Bacteroidia</taxon>
        <taxon>Bacteroidales</taxon>
        <taxon>Prevotellaceae</taxon>
        <taxon>Prevotella</taxon>
    </lineage>
</organism>